<dbReference type="SUPFAM" id="SSF51735">
    <property type="entry name" value="NAD(P)-binding Rossmann-fold domains"/>
    <property type="match status" value="1"/>
</dbReference>
<dbReference type="InterPro" id="IPR036291">
    <property type="entry name" value="NAD(P)-bd_dom_sf"/>
</dbReference>
<organism evidence="3 4">
    <name type="scientific">Kibdelosporangium aridum</name>
    <dbReference type="NCBI Taxonomy" id="2030"/>
    <lineage>
        <taxon>Bacteria</taxon>
        <taxon>Bacillati</taxon>
        <taxon>Actinomycetota</taxon>
        <taxon>Actinomycetes</taxon>
        <taxon>Pseudonocardiales</taxon>
        <taxon>Pseudonocardiaceae</taxon>
        <taxon>Kibdelosporangium</taxon>
    </lineage>
</organism>
<evidence type="ECO:0000313" key="3">
    <source>
        <dbReference type="EMBL" id="SMD22904.1"/>
    </source>
</evidence>
<dbReference type="GO" id="GO:0016491">
    <property type="term" value="F:oxidoreductase activity"/>
    <property type="evidence" value="ECO:0007669"/>
    <property type="project" value="UniProtKB-KW"/>
</dbReference>
<dbReference type="InterPro" id="IPR050259">
    <property type="entry name" value="SDR"/>
</dbReference>
<dbReference type="Pfam" id="PF13561">
    <property type="entry name" value="adh_short_C2"/>
    <property type="match status" value="1"/>
</dbReference>
<accession>A0A1Y5Y042</accession>
<dbReference type="EMBL" id="FWXV01000008">
    <property type="protein sequence ID" value="SMD22904.1"/>
    <property type="molecule type" value="Genomic_DNA"/>
</dbReference>
<dbReference type="AlphaFoldDB" id="A0A1Y5Y042"/>
<gene>
    <name evidence="3" type="ORF">SAMN05661093_07687</name>
</gene>
<evidence type="ECO:0000256" key="2">
    <source>
        <dbReference type="ARBA" id="ARBA00023002"/>
    </source>
</evidence>
<dbReference type="Gene3D" id="3.40.50.720">
    <property type="entry name" value="NAD(P)-binding Rossmann-like Domain"/>
    <property type="match status" value="1"/>
</dbReference>
<dbReference type="Proteomes" id="UP000192674">
    <property type="component" value="Unassembled WGS sequence"/>
</dbReference>
<evidence type="ECO:0000313" key="4">
    <source>
        <dbReference type="Proteomes" id="UP000192674"/>
    </source>
</evidence>
<dbReference type="PRINTS" id="PR00081">
    <property type="entry name" value="GDHRDH"/>
</dbReference>
<keyword evidence="2" id="KW-0560">Oxidoreductase</keyword>
<evidence type="ECO:0000256" key="1">
    <source>
        <dbReference type="ARBA" id="ARBA00006484"/>
    </source>
</evidence>
<dbReference type="OrthoDB" id="9804774at2"/>
<dbReference type="FunFam" id="3.40.50.720:FF:000084">
    <property type="entry name" value="Short-chain dehydrogenase reductase"/>
    <property type="match status" value="1"/>
</dbReference>
<dbReference type="PANTHER" id="PTHR42879:SF6">
    <property type="entry name" value="NADPH-DEPENDENT REDUCTASE BACG"/>
    <property type="match status" value="1"/>
</dbReference>
<dbReference type="InterPro" id="IPR002347">
    <property type="entry name" value="SDR_fam"/>
</dbReference>
<comment type="similarity">
    <text evidence="1">Belongs to the short-chain dehydrogenases/reductases (SDR) family.</text>
</comment>
<dbReference type="RefSeq" id="WP_084431681.1">
    <property type="nucleotide sequence ID" value="NZ_FWXV01000008.1"/>
</dbReference>
<keyword evidence="4" id="KW-1185">Reference proteome</keyword>
<proteinExistence type="inferred from homology"/>
<dbReference type="PANTHER" id="PTHR42879">
    <property type="entry name" value="3-OXOACYL-(ACYL-CARRIER-PROTEIN) REDUCTASE"/>
    <property type="match status" value="1"/>
</dbReference>
<name>A0A1Y5Y042_KIBAR</name>
<reference evidence="3 4" key="1">
    <citation type="submission" date="2017-04" db="EMBL/GenBank/DDBJ databases">
        <authorList>
            <person name="Afonso C.L."/>
            <person name="Miller P.J."/>
            <person name="Scott M.A."/>
            <person name="Spackman E."/>
            <person name="Goraichik I."/>
            <person name="Dimitrov K.M."/>
            <person name="Suarez D.L."/>
            <person name="Swayne D.E."/>
        </authorList>
    </citation>
    <scope>NUCLEOTIDE SEQUENCE [LARGE SCALE GENOMIC DNA]</scope>
    <source>
        <strain evidence="3 4">DSM 43828</strain>
    </source>
</reference>
<sequence>MNISQPLVDSTDIPTALVGGGAGGIGAAIAAALLDSGHRVVLVGRTAETLVEAAAALKGPVDHMVCDLADPAASANAVAEVRSRHGSLDVVVANAGGPAPGRVFEVPDEQWHRDLDLLLLGPLALMRAALPTMAERGFGRVIVLSSTAVRQPQPELAASTVLRSAMTAAAKLAAREHAARGVTVNCVAPGATLTPRRLEVLRSRADAAGIDLATAIARDHAFIPAGRAADPREVAAAVAFLASAEASYINGTVLTIDGGRTEYHG</sequence>
<protein>
    <submittedName>
        <fullName evidence="3">3-oxoacyl-[acyl-carrier protein] reductase</fullName>
    </submittedName>
</protein>